<keyword evidence="2" id="KW-1185">Reference proteome</keyword>
<name>A0A286RDN4_9BACT</name>
<reference evidence="1 2" key="1">
    <citation type="journal article" name="Front. Microbiol.">
        <title>Sugar Metabolism of the First Thermophilic Planctomycete Thermogutta terrifontis: Comparative Genomic and Transcriptomic Approaches.</title>
        <authorList>
            <person name="Elcheninov A.G."/>
            <person name="Menzel P."/>
            <person name="Gudbergsdottir S.R."/>
            <person name="Slesarev A.I."/>
            <person name="Kadnikov V.V."/>
            <person name="Krogh A."/>
            <person name="Bonch-Osmolovskaya E.A."/>
            <person name="Peng X."/>
            <person name="Kublanov I.V."/>
        </authorList>
    </citation>
    <scope>NUCLEOTIDE SEQUENCE [LARGE SCALE GENOMIC DNA]</scope>
    <source>
        <strain evidence="1 2">R1</strain>
    </source>
</reference>
<gene>
    <name evidence="1" type="ORF">THTE_1468</name>
</gene>
<dbReference type="AlphaFoldDB" id="A0A286RDN4"/>
<evidence type="ECO:0000313" key="1">
    <source>
        <dbReference type="EMBL" id="ASV74070.1"/>
    </source>
</evidence>
<accession>A0A286RDN4</accession>
<proteinExistence type="predicted"/>
<evidence type="ECO:0000313" key="2">
    <source>
        <dbReference type="Proteomes" id="UP000215086"/>
    </source>
</evidence>
<organism evidence="1 2">
    <name type="scientific">Thermogutta terrifontis</name>
    <dbReference type="NCBI Taxonomy" id="1331910"/>
    <lineage>
        <taxon>Bacteria</taxon>
        <taxon>Pseudomonadati</taxon>
        <taxon>Planctomycetota</taxon>
        <taxon>Planctomycetia</taxon>
        <taxon>Pirellulales</taxon>
        <taxon>Thermoguttaceae</taxon>
        <taxon>Thermogutta</taxon>
    </lineage>
</organism>
<protein>
    <submittedName>
        <fullName evidence="1">Uncharacterized protein</fullName>
    </submittedName>
</protein>
<dbReference type="Proteomes" id="UP000215086">
    <property type="component" value="Chromosome"/>
</dbReference>
<sequence length="105" mass="12303">MLVARKADRNTSLRAKNFRRSTCHKICLKTITTAECLCDDKGLGWWTSLVPWFSLGYLKSPFVTRIARAINPAHFDATPFHLRFVLERINRQKSITRFQRERHAN</sequence>
<dbReference type="KEGG" id="ttf:THTE_1468"/>
<dbReference type="EMBL" id="CP018477">
    <property type="protein sequence ID" value="ASV74070.1"/>
    <property type="molecule type" value="Genomic_DNA"/>
</dbReference>